<protein>
    <submittedName>
        <fullName evidence="1">Uncharacterized protein</fullName>
    </submittedName>
</protein>
<dbReference type="Gene3D" id="3.40.50.300">
    <property type="entry name" value="P-loop containing nucleotide triphosphate hydrolases"/>
    <property type="match status" value="1"/>
</dbReference>
<accession>A0A6G0WNS5</accession>
<dbReference type="PANTHER" id="PTHR22796">
    <property type="entry name" value="URG4-RELATED"/>
    <property type="match status" value="1"/>
</dbReference>
<dbReference type="Proteomes" id="UP000481153">
    <property type="component" value="Unassembled WGS sequence"/>
</dbReference>
<dbReference type="PANTHER" id="PTHR22796:SF1">
    <property type="entry name" value="VWFA DOMAIN-CONTAINING PROTEIN"/>
    <property type="match status" value="1"/>
</dbReference>
<comment type="caution">
    <text evidence="1">The sequence shown here is derived from an EMBL/GenBank/DDBJ whole genome shotgun (WGS) entry which is preliminary data.</text>
</comment>
<keyword evidence="2" id="KW-1185">Reference proteome</keyword>
<evidence type="ECO:0000313" key="2">
    <source>
        <dbReference type="Proteomes" id="UP000481153"/>
    </source>
</evidence>
<organism evidence="1 2">
    <name type="scientific">Aphanomyces euteiches</name>
    <dbReference type="NCBI Taxonomy" id="100861"/>
    <lineage>
        <taxon>Eukaryota</taxon>
        <taxon>Sar</taxon>
        <taxon>Stramenopiles</taxon>
        <taxon>Oomycota</taxon>
        <taxon>Saprolegniomycetes</taxon>
        <taxon>Saprolegniales</taxon>
        <taxon>Verrucalvaceae</taxon>
        <taxon>Aphanomyces</taxon>
    </lineage>
</organism>
<dbReference type="AlphaFoldDB" id="A0A6G0WNS5"/>
<name>A0A6G0WNS5_9STRA</name>
<gene>
    <name evidence="1" type="ORF">Ae201684_013325</name>
</gene>
<reference evidence="1 2" key="1">
    <citation type="submission" date="2019-07" db="EMBL/GenBank/DDBJ databases">
        <title>Genomics analysis of Aphanomyces spp. identifies a new class of oomycete effector associated with host adaptation.</title>
        <authorList>
            <person name="Gaulin E."/>
        </authorList>
    </citation>
    <scope>NUCLEOTIDE SEQUENCE [LARGE SCALE GENOMIC DNA]</scope>
    <source>
        <strain evidence="1 2">ATCC 201684</strain>
    </source>
</reference>
<evidence type="ECO:0000313" key="1">
    <source>
        <dbReference type="EMBL" id="KAF0729026.1"/>
    </source>
</evidence>
<dbReference type="InterPro" id="IPR027417">
    <property type="entry name" value="P-loop_NTPase"/>
</dbReference>
<dbReference type="EMBL" id="VJMJ01000170">
    <property type="protein sequence ID" value="KAF0729026.1"/>
    <property type="molecule type" value="Genomic_DNA"/>
</dbReference>
<dbReference type="VEuPathDB" id="FungiDB:AeMF1_001995"/>
<sequence length="1113" mass="124638">MLHSVHVVEFYAFNESYTLLQSVQVINLQILHVQSPYDRIIIFGVDNYGLTIIDHGGRLQSYFIRSKQVSKVVEKLIVVGNTKLVKVQGGAMLMLLTMNEMDESSYTVTVATILSDNTKLPDATLKMPLMMEWSRCSVSCLKEILVCFDPKSTRVRMWSLHIATEKVAWQLQKSQTAQSEANRLEAHPMWSFFHLFDMFPVQSLLAKSTESTLRPRRLRLHVSGMAQKATMTNIFAWILHKLHGLNKDLTPLNLEDGLQAHSSGIVSWCGSTMAMTPWVFELVGFVPVQICRASDNQLVVLKNDPEENSLGTEAHKAAQSISFGLISSVLQHWAGPVVVLTSMGEQSTETSSYLNHLTGSTFITSNARCANGVWLNVRVMGKSLLVVLAIGGLGSLESSAQVDSLLCALSGAVSRLTVYQVRNDKDIGALFSKFQQGVSLLRGDSRLFQGKLYLNAKDVTPNDQNDVIHEFQSVLEAIVEDNQATNFVTAMYGGNVEISCCPPLGYVCYDEALGESLEFLKSKDIVPYTNGLDFYNCLTMVLSKINLLDWTCMEDNLKAQQAIKLHSQIRTALRYGKLAHCGLVDGEPEEYIEKWKTLFADTDIMEKLPKDAEMDFELDLNLTTEDLQQEAKIVLLAYFKTFLELVDKPRSPLTEGEFDKLWTFFLWRREHRVRLWVSSLPLVGREEMDDLDACVLKLKQHLRRCSHSCANCKLGCFECFLHGEDFPHDCGTNHKCVNFCAHCASVGEKAMCASVAGHAGPCDCGMKEHTCNVPCSVLTCEKTCRLEVGHEEPHSCGMMLHCCGQPCEALECHGLCTFQFESPHDRHECDAKCCQQTCVMPNCGNVCATFDHFHSVGADHLCGQPHRCMAECKEDGICEVKVTFTRKRRFHSPPRQEISGYKRKCSAVVAADTTLHLGDHRCSSAIHYCDVRCPCCEYFCDKAYGHTDLHRTSHGIMKDTGLISYSQEVDIGEPKNNPAGEQVVAEMCPFFCSKMGRGHVHYKPCQHKASTCVYSALDGRKHCTLQLDRTMPMDEVLHDTYWKTLGWEDPVTSAVEKASFKLCPFTCDASDHSVDAPSYCILDIWHDVVDKSDPRGQQSNHSVVDGHLFICKH</sequence>
<proteinExistence type="predicted"/>